<evidence type="ECO:0000313" key="2">
    <source>
        <dbReference type="EMBL" id="TQB75649.1"/>
    </source>
</evidence>
<sequence>MAATETSSGVGVPDGSALPWILDHYLRYPGSYEIPLRTMYSLNFKSTKRAPSPPTSGKAHPESAFSKGYPSKDSPPDAAAEFKAQLIRQIARLPSQPCSLPPSFITSFLRRCFAAKLDEVDFPQALTGLDYLRDLDNRRRKEYGAVLQRLGVNPDQLGKEPPALSSWVESLQRQYEGADALYAQVYLGLRRWALINEMLLEPYNKANCIAMLNTLFPPVTDSAKMPASQLTPRILQSQRDGFFRYICARDTSGRQVLDQVVMQGAREGDETGWPLVRDALDQYLRIANEVIDQCFAVRDRTTLEEELVFQSHGRKTRKADSGISFGSSETNPSVHSSTSSIDITDKPLPPSPTREHTPRPGGSTLERLARELRKLGDGNKIKGLAKMRTNSALSFRSESHSDNSGAESHFDIDDRKRKRLVWEANNRKKTHAKQPSHDSR</sequence>
<proteinExistence type="predicted"/>
<dbReference type="Proteomes" id="UP000319663">
    <property type="component" value="Unassembled WGS sequence"/>
</dbReference>
<keyword evidence="3" id="KW-1185">Reference proteome</keyword>
<name>A0A507R2I2_MONPU</name>
<feature type="region of interest" description="Disordered" evidence="1">
    <location>
        <begin position="318"/>
        <end position="366"/>
    </location>
</feature>
<feature type="compositionally biased region" description="Polar residues" evidence="1">
    <location>
        <begin position="324"/>
        <end position="342"/>
    </location>
</feature>
<accession>A0A507R2I2</accession>
<comment type="caution">
    <text evidence="2">The sequence shown here is derived from an EMBL/GenBank/DDBJ whole genome shotgun (WGS) entry which is preliminary data.</text>
</comment>
<feature type="region of interest" description="Disordered" evidence="1">
    <location>
        <begin position="47"/>
        <end position="78"/>
    </location>
</feature>
<evidence type="ECO:0000313" key="3">
    <source>
        <dbReference type="Proteomes" id="UP000319663"/>
    </source>
</evidence>
<organism evidence="2 3">
    <name type="scientific">Monascus purpureus</name>
    <name type="common">Red mold</name>
    <name type="synonym">Monascus anka</name>
    <dbReference type="NCBI Taxonomy" id="5098"/>
    <lineage>
        <taxon>Eukaryota</taxon>
        <taxon>Fungi</taxon>
        <taxon>Dikarya</taxon>
        <taxon>Ascomycota</taxon>
        <taxon>Pezizomycotina</taxon>
        <taxon>Eurotiomycetes</taxon>
        <taxon>Eurotiomycetidae</taxon>
        <taxon>Eurotiales</taxon>
        <taxon>Aspergillaceae</taxon>
        <taxon>Monascus</taxon>
    </lineage>
</organism>
<feature type="region of interest" description="Disordered" evidence="1">
    <location>
        <begin position="390"/>
        <end position="440"/>
    </location>
</feature>
<protein>
    <submittedName>
        <fullName evidence="2">Uncharacterized protein</fullName>
    </submittedName>
</protein>
<feature type="compositionally biased region" description="Polar residues" evidence="1">
    <location>
        <begin position="390"/>
        <end position="406"/>
    </location>
</feature>
<reference evidence="2 3" key="1">
    <citation type="submission" date="2019-06" db="EMBL/GenBank/DDBJ databases">
        <title>Wine fermentation using esterase from Monascus purpureus.</title>
        <authorList>
            <person name="Geng C."/>
            <person name="Zhang Y."/>
        </authorList>
    </citation>
    <scope>NUCLEOTIDE SEQUENCE [LARGE SCALE GENOMIC DNA]</scope>
    <source>
        <strain evidence="2">HQ1</strain>
    </source>
</reference>
<evidence type="ECO:0000256" key="1">
    <source>
        <dbReference type="SAM" id="MobiDB-lite"/>
    </source>
</evidence>
<dbReference type="AlphaFoldDB" id="A0A507R2I2"/>
<dbReference type="EMBL" id="VIFY01000017">
    <property type="protein sequence ID" value="TQB75649.1"/>
    <property type="molecule type" value="Genomic_DNA"/>
</dbReference>
<gene>
    <name evidence="2" type="ORF">MPDQ_002267</name>
</gene>
<dbReference type="STRING" id="5098.A0A507R2I2"/>